<gene>
    <name evidence="1" type="ORF">MBAV_000641</name>
</gene>
<name>A0A0F3GZ54_9BACT</name>
<evidence type="ECO:0000313" key="2">
    <source>
        <dbReference type="Proteomes" id="UP000033423"/>
    </source>
</evidence>
<organism evidence="1 2">
    <name type="scientific">Candidatus Magnetobacterium bavaricum</name>
    <dbReference type="NCBI Taxonomy" id="29290"/>
    <lineage>
        <taxon>Bacteria</taxon>
        <taxon>Pseudomonadati</taxon>
        <taxon>Nitrospirota</taxon>
        <taxon>Thermodesulfovibrionia</taxon>
        <taxon>Thermodesulfovibrionales</taxon>
        <taxon>Candidatus Magnetobacteriaceae</taxon>
        <taxon>Candidatus Magnetobacterium</taxon>
    </lineage>
</organism>
<proteinExistence type="predicted"/>
<keyword evidence="2" id="KW-1185">Reference proteome</keyword>
<reference evidence="1 2" key="1">
    <citation type="submission" date="2015-02" db="EMBL/GenBank/DDBJ databases">
        <title>Single-cell genomics of uncultivated deep-branching MTB reveals a conserved set of magnetosome genes.</title>
        <authorList>
            <person name="Kolinko S."/>
            <person name="Richter M."/>
            <person name="Glockner F.O."/>
            <person name="Brachmann A."/>
            <person name="Schuler D."/>
        </authorList>
    </citation>
    <scope>NUCLEOTIDE SEQUENCE [LARGE SCALE GENOMIC DNA]</scope>
    <source>
        <strain evidence="1">TM-1</strain>
    </source>
</reference>
<evidence type="ECO:0000313" key="1">
    <source>
        <dbReference type="EMBL" id="KJU87165.1"/>
    </source>
</evidence>
<accession>A0A0F3GZ54</accession>
<dbReference type="Proteomes" id="UP000033423">
    <property type="component" value="Unassembled WGS sequence"/>
</dbReference>
<dbReference type="AlphaFoldDB" id="A0A0F3GZ54"/>
<sequence length="80" mass="9367">MNREQLIIEVTKCMRNTPYALRTYLQTYDNTVSKYVPLDLFPDQVSLIEDYDNYNENIALKYRQAGVSTVTAAWISKRLV</sequence>
<comment type="caution">
    <text evidence="1">The sequence shown here is derived from an EMBL/GenBank/DDBJ whole genome shotgun (WGS) entry which is preliminary data.</text>
</comment>
<dbReference type="InterPro" id="IPR027417">
    <property type="entry name" value="P-loop_NTPase"/>
</dbReference>
<feature type="non-terminal residue" evidence="1">
    <location>
        <position position="80"/>
    </location>
</feature>
<dbReference type="EMBL" id="LACI01000294">
    <property type="protein sequence ID" value="KJU87165.1"/>
    <property type="molecule type" value="Genomic_DNA"/>
</dbReference>
<dbReference type="Gene3D" id="3.40.50.300">
    <property type="entry name" value="P-loop containing nucleotide triphosphate hydrolases"/>
    <property type="match status" value="1"/>
</dbReference>
<protein>
    <submittedName>
        <fullName evidence="1">Uncharacterized protein</fullName>
    </submittedName>
</protein>